<dbReference type="GO" id="GO:0005770">
    <property type="term" value="C:late endosome"/>
    <property type="evidence" value="ECO:0007669"/>
    <property type="project" value="TreeGrafter"/>
</dbReference>
<organism evidence="5 6">
    <name type="scientific">Phycomyces blakesleeanus (strain ATCC 8743b / DSM 1359 / FGSC 10004 / NBRC 33097 / NRRL 1555)</name>
    <dbReference type="NCBI Taxonomy" id="763407"/>
    <lineage>
        <taxon>Eukaryota</taxon>
        <taxon>Fungi</taxon>
        <taxon>Fungi incertae sedis</taxon>
        <taxon>Mucoromycota</taxon>
        <taxon>Mucoromycotina</taxon>
        <taxon>Mucoromycetes</taxon>
        <taxon>Mucorales</taxon>
        <taxon>Phycomycetaceae</taxon>
        <taxon>Phycomyces</taxon>
    </lineage>
</organism>
<dbReference type="AlphaFoldDB" id="A0A167JE70"/>
<dbReference type="GO" id="GO:0045022">
    <property type="term" value="P:early endosome to late endosome transport"/>
    <property type="evidence" value="ECO:0007669"/>
    <property type="project" value="TreeGrafter"/>
</dbReference>
<dbReference type="SMART" id="SM00248">
    <property type="entry name" value="ANK"/>
    <property type="match status" value="7"/>
</dbReference>
<dbReference type="GO" id="GO:0005886">
    <property type="term" value="C:plasma membrane"/>
    <property type="evidence" value="ECO:0007669"/>
    <property type="project" value="TreeGrafter"/>
</dbReference>
<dbReference type="InterPro" id="IPR037191">
    <property type="entry name" value="VPS9_dom_sf"/>
</dbReference>
<dbReference type="GO" id="GO:0005085">
    <property type="term" value="F:guanyl-nucleotide exchange factor activity"/>
    <property type="evidence" value="ECO:0007669"/>
    <property type="project" value="TreeGrafter"/>
</dbReference>
<feature type="domain" description="VPS9" evidence="4">
    <location>
        <begin position="17"/>
        <end position="157"/>
    </location>
</feature>
<evidence type="ECO:0000259" key="4">
    <source>
        <dbReference type="PROSITE" id="PS51205"/>
    </source>
</evidence>
<dbReference type="Pfam" id="PF12796">
    <property type="entry name" value="Ank_2"/>
    <property type="match status" value="1"/>
</dbReference>
<dbReference type="OrthoDB" id="7464126at2759"/>
<evidence type="ECO:0000256" key="3">
    <source>
        <dbReference type="SAM" id="MobiDB-lite"/>
    </source>
</evidence>
<feature type="region of interest" description="Disordered" evidence="3">
    <location>
        <begin position="181"/>
        <end position="219"/>
    </location>
</feature>
<feature type="compositionally biased region" description="Low complexity" evidence="3">
    <location>
        <begin position="187"/>
        <end position="219"/>
    </location>
</feature>
<evidence type="ECO:0000256" key="1">
    <source>
        <dbReference type="ARBA" id="ARBA00007428"/>
    </source>
</evidence>
<proteinExistence type="inferred from homology"/>
<dbReference type="InterPro" id="IPR051248">
    <property type="entry name" value="UPF0507/Ank_repeat_27"/>
</dbReference>
<dbReference type="STRING" id="763407.A0A167JE70"/>
<dbReference type="GO" id="GO:0005769">
    <property type="term" value="C:early endosome"/>
    <property type="evidence" value="ECO:0007669"/>
    <property type="project" value="TreeGrafter"/>
</dbReference>
<sequence length="879" mass="99169">MEQIYDVLFFKITQQELAEDTALSEAVDSMFQLDFIQVGLPPILGAKKRVTQAIAEFERIGSYRTPADKLDSLLTTISRLTDGIMSDSQQGLDSDSLIPLMLLTIIRSRAPHLRANLNYMKDYSFERNTVTGQYGYALITLESVLDYIIDAHRPLSEIARENQAFWTALDQGNLDRVKKVTADERSTQPQPQPQLLSSSSSSSISPHLPSSSSSASISASRRTSSSNLSIARSCLLLSNTIYDARDHKGNNALMLACRGGHVQTVEYVLSVREPINAQDLNDSKETPLMMALEAQSIKTVKLLLKDPFVVATIDHVSDTQKTSLILASRIQDPVFVKLLVGADLDVVNLGANGPSFSPSSSLLSQEHITKALYAACLANCSDVIRYLLKFNPRLDLPNDRGETFFHLCRDSDIVRELLSVLSKPDLTTNDTLIQSCVDALDSQKRTPLLVWAAKGRPDLVELFVPVANPDRLDCQGRSGLHLLSMVRWTIPANTNSKFVLSRCIHDLVKKLGHLMHLADWADGNTAVHLAAQTMNLRPQVWITELVRQGADLTRVNRFLDRPLNLWRGTDRSFLQDTVVPTLDHLIEPLLLLSPRLLEDAVQCLDRMLAWLFFHPLLRHTHILHAFVRLPDLKRDVFAHHAFVRRQLRSQNVESSVQEKGEDYFFKYARQMLLPLRDSLGKVLHQSRQVELCIRGTEVSRRVVANDLKTMSLGQPELREMLNIVSLCCNGTYSPWVEFIGIVQNMHSLASGVLLALEYPLCLIDQQTELRTHLERQRDALQHHKAWTLFSQENKQLNHEKTKVVETLGAVEKTSCEIGDSHQRISDELAHFQTIQPRYISRALGRLARQQFEREKVNLKVLLMAMNDLKCVSKEEPPKM</sequence>
<dbReference type="PROSITE" id="PS51205">
    <property type="entry name" value="VPS9"/>
    <property type="match status" value="1"/>
</dbReference>
<dbReference type="GeneID" id="29003427"/>
<dbReference type="RefSeq" id="XP_018283856.1">
    <property type="nucleotide sequence ID" value="XM_018442521.1"/>
</dbReference>
<dbReference type="PROSITE" id="PS50297">
    <property type="entry name" value="ANK_REP_REGION"/>
    <property type="match status" value="1"/>
</dbReference>
<dbReference type="VEuPathDB" id="FungiDB:PHYBLDRAFT_71663"/>
<dbReference type="InterPro" id="IPR002110">
    <property type="entry name" value="Ankyrin_rpt"/>
</dbReference>
<dbReference type="InterPro" id="IPR003123">
    <property type="entry name" value="VPS9"/>
</dbReference>
<evidence type="ECO:0000313" key="6">
    <source>
        <dbReference type="Proteomes" id="UP000077315"/>
    </source>
</evidence>
<dbReference type="Proteomes" id="UP000077315">
    <property type="component" value="Unassembled WGS sequence"/>
</dbReference>
<keyword evidence="2" id="KW-0040">ANK repeat</keyword>
<dbReference type="GO" id="GO:0000149">
    <property type="term" value="F:SNARE binding"/>
    <property type="evidence" value="ECO:0007669"/>
    <property type="project" value="TreeGrafter"/>
</dbReference>
<dbReference type="PANTHER" id="PTHR24170:SF1">
    <property type="entry name" value="DOMAIN PROTEIN, PUTATIVE (AFU_ORTHOLOGUE AFUA_1G09870)-RELATED"/>
    <property type="match status" value="1"/>
</dbReference>
<name>A0A167JE70_PHYB8</name>
<dbReference type="SUPFAM" id="SSF48403">
    <property type="entry name" value="Ankyrin repeat"/>
    <property type="match status" value="2"/>
</dbReference>
<comment type="similarity">
    <text evidence="1">Belongs to the UPF0507 family.</text>
</comment>
<protein>
    <recommendedName>
        <fullName evidence="4">VPS9 domain-containing protein</fullName>
    </recommendedName>
</protein>
<dbReference type="Pfam" id="PF02204">
    <property type="entry name" value="VPS9"/>
    <property type="match status" value="1"/>
</dbReference>
<dbReference type="SUPFAM" id="SSF109993">
    <property type="entry name" value="VPS9 domain"/>
    <property type="match status" value="1"/>
</dbReference>
<keyword evidence="6" id="KW-1185">Reference proteome</keyword>
<feature type="repeat" description="ANK" evidence="2">
    <location>
        <begin position="248"/>
        <end position="280"/>
    </location>
</feature>
<dbReference type="InParanoid" id="A0A167JE70"/>
<dbReference type="EMBL" id="KV441027">
    <property type="protein sequence ID" value="OAD65816.1"/>
    <property type="molecule type" value="Genomic_DNA"/>
</dbReference>
<reference evidence="6" key="1">
    <citation type="submission" date="2015-06" db="EMBL/GenBank/DDBJ databases">
        <title>Expansion of signal transduction pathways in fungi by whole-genome duplication.</title>
        <authorList>
            <consortium name="DOE Joint Genome Institute"/>
            <person name="Corrochano L.M."/>
            <person name="Kuo A."/>
            <person name="Marcet-Houben M."/>
            <person name="Polaino S."/>
            <person name="Salamov A."/>
            <person name="Villalobos J.M."/>
            <person name="Alvarez M.I."/>
            <person name="Avalos J."/>
            <person name="Benito E.P."/>
            <person name="Benoit I."/>
            <person name="Burger G."/>
            <person name="Camino L.P."/>
            <person name="Canovas D."/>
            <person name="Cerda-Olmedo E."/>
            <person name="Cheng J.-F."/>
            <person name="Dominguez A."/>
            <person name="Elias M."/>
            <person name="Eslava A.P."/>
            <person name="Glaser F."/>
            <person name="Grimwood J."/>
            <person name="Gutierrez G."/>
            <person name="Heitman J."/>
            <person name="Henrissat B."/>
            <person name="Iturriaga E.A."/>
            <person name="Lang B.F."/>
            <person name="Lavin J.L."/>
            <person name="Lee S."/>
            <person name="Li W."/>
            <person name="Lindquist E."/>
            <person name="Lopez-Garcia S."/>
            <person name="Luque E.M."/>
            <person name="Marcos A.T."/>
            <person name="Martin J."/>
            <person name="McCluskey K."/>
            <person name="Medina H.R."/>
            <person name="Miralles-Duran A."/>
            <person name="Miyazaki A."/>
            <person name="Munoz-Torres E."/>
            <person name="Oguiza J.A."/>
            <person name="Ohm R."/>
            <person name="Olmedo M."/>
            <person name="Orejas M."/>
            <person name="Ortiz-Castellanos L."/>
            <person name="Pisabarro A.G."/>
            <person name="Rodriguez-Romero J."/>
            <person name="Ruiz-Herrera J."/>
            <person name="Ruiz-Vazquez R."/>
            <person name="Sanz C."/>
            <person name="Schackwitz W."/>
            <person name="Schmutz J."/>
            <person name="Shahriari M."/>
            <person name="Shelest E."/>
            <person name="Silva-Franco F."/>
            <person name="Soanes D."/>
            <person name="Syed K."/>
            <person name="Tagua V.G."/>
            <person name="Talbot N.J."/>
            <person name="Thon M."/>
            <person name="De vries R.P."/>
            <person name="Wiebenga A."/>
            <person name="Yadav J.S."/>
            <person name="Braun E.L."/>
            <person name="Baker S."/>
            <person name="Garre V."/>
            <person name="Horwitz B."/>
            <person name="Torres-Martinez S."/>
            <person name="Idnurm A."/>
            <person name="Herrera-Estrella A."/>
            <person name="Gabaldon T."/>
            <person name="Grigoriev I.V."/>
        </authorList>
    </citation>
    <scope>NUCLEOTIDE SEQUENCE [LARGE SCALE GENOMIC DNA]</scope>
    <source>
        <strain evidence="6">NRRL 1555(-)</strain>
    </source>
</reference>
<dbReference type="InterPro" id="IPR036770">
    <property type="entry name" value="Ankyrin_rpt-contain_sf"/>
</dbReference>
<dbReference type="PANTHER" id="PTHR24170">
    <property type="entry name" value="ANKYRIN REPEAT DOMAIN-CONTAINING PROTEIN 27"/>
    <property type="match status" value="1"/>
</dbReference>
<dbReference type="Gene3D" id="1.20.1050.80">
    <property type="entry name" value="VPS9 domain"/>
    <property type="match status" value="1"/>
</dbReference>
<accession>A0A167JE70</accession>
<dbReference type="GO" id="GO:0030133">
    <property type="term" value="C:transport vesicle"/>
    <property type="evidence" value="ECO:0007669"/>
    <property type="project" value="TreeGrafter"/>
</dbReference>
<dbReference type="GO" id="GO:0097422">
    <property type="term" value="C:tubular endosome"/>
    <property type="evidence" value="ECO:0007669"/>
    <property type="project" value="TreeGrafter"/>
</dbReference>
<evidence type="ECO:0000256" key="2">
    <source>
        <dbReference type="PROSITE-ProRule" id="PRU00023"/>
    </source>
</evidence>
<dbReference type="Gene3D" id="1.25.40.20">
    <property type="entry name" value="Ankyrin repeat-containing domain"/>
    <property type="match status" value="2"/>
</dbReference>
<gene>
    <name evidence="5" type="ORF">PHYBLDRAFT_71663</name>
</gene>
<evidence type="ECO:0000313" key="5">
    <source>
        <dbReference type="EMBL" id="OAD65816.1"/>
    </source>
</evidence>
<dbReference type="PROSITE" id="PS50088">
    <property type="entry name" value="ANK_REPEAT"/>
    <property type="match status" value="2"/>
</dbReference>
<feature type="repeat" description="ANK" evidence="2">
    <location>
        <begin position="522"/>
        <end position="557"/>
    </location>
</feature>